<reference evidence="1" key="1">
    <citation type="submission" date="2023-03" db="EMBL/GenBank/DDBJ databases">
        <title>Massive genome expansion in bonnet fungi (Mycena s.s.) driven by repeated elements and novel gene families across ecological guilds.</title>
        <authorList>
            <consortium name="Lawrence Berkeley National Laboratory"/>
            <person name="Harder C.B."/>
            <person name="Miyauchi S."/>
            <person name="Viragh M."/>
            <person name="Kuo A."/>
            <person name="Thoen E."/>
            <person name="Andreopoulos B."/>
            <person name="Lu D."/>
            <person name="Skrede I."/>
            <person name="Drula E."/>
            <person name="Henrissat B."/>
            <person name="Morin E."/>
            <person name="Kohler A."/>
            <person name="Barry K."/>
            <person name="LaButti K."/>
            <person name="Morin E."/>
            <person name="Salamov A."/>
            <person name="Lipzen A."/>
            <person name="Mereny Z."/>
            <person name="Hegedus B."/>
            <person name="Baldrian P."/>
            <person name="Stursova M."/>
            <person name="Weitz H."/>
            <person name="Taylor A."/>
            <person name="Grigoriev I.V."/>
            <person name="Nagy L.G."/>
            <person name="Martin F."/>
            <person name="Kauserud H."/>
        </authorList>
    </citation>
    <scope>NUCLEOTIDE SEQUENCE</scope>
    <source>
        <strain evidence="1">9284</strain>
    </source>
</reference>
<dbReference type="AlphaFoldDB" id="A0AAD7BIJ7"/>
<name>A0AAD7BIJ7_9AGAR</name>
<sequence>MATGMHHENRRTICERSTAGIGGERALLTLSFAAGFRPPMDHQIHSGLEGLQFPNERRETKSFLLKASPLVPGPGSTALSTIFGKLQFSSPASGPSLPSVDHQMSPKEHIRSGRLLILTPTAVAPKFQVHSSCCDEKAQSKCAVVLDSPGLPQSRPTTLDLIGHGWTYDRIFRESDGRTETHGHQEDKKAKKPACMQAWEYFFERRDFGGGGEY</sequence>
<protein>
    <submittedName>
        <fullName evidence="1">Uncharacterized protein</fullName>
    </submittedName>
</protein>
<evidence type="ECO:0000313" key="1">
    <source>
        <dbReference type="EMBL" id="KAJ7622220.1"/>
    </source>
</evidence>
<dbReference type="EMBL" id="JARKIF010000015">
    <property type="protein sequence ID" value="KAJ7622220.1"/>
    <property type="molecule type" value="Genomic_DNA"/>
</dbReference>
<keyword evidence="2" id="KW-1185">Reference proteome</keyword>
<comment type="caution">
    <text evidence="1">The sequence shown here is derived from an EMBL/GenBank/DDBJ whole genome shotgun (WGS) entry which is preliminary data.</text>
</comment>
<organism evidence="1 2">
    <name type="scientific">Roridomyces roridus</name>
    <dbReference type="NCBI Taxonomy" id="1738132"/>
    <lineage>
        <taxon>Eukaryota</taxon>
        <taxon>Fungi</taxon>
        <taxon>Dikarya</taxon>
        <taxon>Basidiomycota</taxon>
        <taxon>Agaricomycotina</taxon>
        <taxon>Agaricomycetes</taxon>
        <taxon>Agaricomycetidae</taxon>
        <taxon>Agaricales</taxon>
        <taxon>Marasmiineae</taxon>
        <taxon>Mycenaceae</taxon>
        <taxon>Roridomyces</taxon>
    </lineage>
</organism>
<gene>
    <name evidence="1" type="ORF">FB45DRAFT_870435</name>
</gene>
<dbReference type="Proteomes" id="UP001221142">
    <property type="component" value="Unassembled WGS sequence"/>
</dbReference>
<accession>A0AAD7BIJ7</accession>
<evidence type="ECO:0000313" key="2">
    <source>
        <dbReference type="Proteomes" id="UP001221142"/>
    </source>
</evidence>
<proteinExistence type="predicted"/>